<name>A0ABM9ARX5_9BACT</name>
<sequence length="167" mass="20245">MYIYLMELEFDIRDNLIPNEIIDVSWDDFKQVFVESFEETSNRYKLFEKFEAYIVEFQTEICKSFTLWINGSFISRKINPNDIDVVILLEYQIQEHFEDLIRNKFTAVKTWKATQVDAYILKLFPEEHQMFYATTLDKYYWVDKFTNSKINKEGKSFPKGFIQIKFN</sequence>
<organism evidence="1 2">
    <name type="scientific">Emticicia aquatica</name>
    <dbReference type="NCBI Taxonomy" id="1681835"/>
    <lineage>
        <taxon>Bacteria</taxon>
        <taxon>Pseudomonadati</taxon>
        <taxon>Bacteroidota</taxon>
        <taxon>Cytophagia</taxon>
        <taxon>Cytophagales</taxon>
        <taxon>Leadbetterellaceae</taxon>
        <taxon>Emticicia</taxon>
    </lineage>
</organism>
<evidence type="ECO:0000313" key="1">
    <source>
        <dbReference type="EMBL" id="CAH0996724.1"/>
    </source>
</evidence>
<dbReference type="InterPro" id="IPR053860">
    <property type="entry name" value="DUF6932"/>
</dbReference>
<keyword evidence="2" id="KW-1185">Reference proteome</keyword>
<accession>A0ABM9ARX5</accession>
<dbReference type="RefSeq" id="WP_238807276.1">
    <property type="nucleotide sequence ID" value="NZ_CAKLPY010000002.1"/>
</dbReference>
<comment type="caution">
    <text evidence="1">The sequence shown here is derived from an EMBL/GenBank/DDBJ whole genome shotgun (WGS) entry which is preliminary data.</text>
</comment>
<evidence type="ECO:0008006" key="3">
    <source>
        <dbReference type="Google" id="ProtNLM"/>
    </source>
</evidence>
<protein>
    <recommendedName>
        <fullName evidence="3">Polymerase nucleotidyl transferase domain-containing protein</fullName>
    </recommendedName>
</protein>
<reference evidence="1" key="1">
    <citation type="submission" date="2021-12" db="EMBL/GenBank/DDBJ databases">
        <authorList>
            <person name="Rodrigo-Torres L."/>
            <person name="Arahal R. D."/>
            <person name="Lucena T."/>
        </authorList>
    </citation>
    <scope>NUCLEOTIDE SEQUENCE</scope>
    <source>
        <strain evidence="1">CECT 8858</strain>
    </source>
</reference>
<proteinExistence type="predicted"/>
<evidence type="ECO:0000313" key="2">
    <source>
        <dbReference type="Proteomes" id="UP000837932"/>
    </source>
</evidence>
<dbReference type="Proteomes" id="UP000837932">
    <property type="component" value="Unassembled WGS sequence"/>
</dbReference>
<gene>
    <name evidence="1" type="ORF">EMA8858_02859</name>
</gene>
<dbReference type="SUPFAM" id="SSF81301">
    <property type="entry name" value="Nucleotidyltransferase"/>
    <property type="match status" value="1"/>
</dbReference>
<dbReference type="InterPro" id="IPR043519">
    <property type="entry name" value="NT_sf"/>
</dbReference>
<dbReference type="Pfam" id="PF22014">
    <property type="entry name" value="DUF6932"/>
    <property type="match status" value="1"/>
</dbReference>
<dbReference type="EMBL" id="CAKLPY010000002">
    <property type="protein sequence ID" value="CAH0996724.1"/>
    <property type="molecule type" value="Genomic_DNA"/>
</dbReference>